<comment type="caution">
    <text evidence="1">The sequence shown here is derived from an EMBL/GenBank/DDBJ whole genome shotgun (WGS) entry which is preliminary data.</text>
</comment>
<keyword evidence="2" id="KW-1185">Reference proteome</keyword>
<name>A0ACC1XY27_MELAZ</name>
<dbReference type="EMBL" id="CM051399">
    <property type="protein sequence ID" value="KAJ4716365.1"/>
    <property type="molecule type" value="Genomic_DNA"/>
</dbReference>
<protein>
    <submittedName>
        <fullName evidence="1">Plastocyanin-like domain protein</fullName>
    </submittedName>
</protein>
<proteinExistence type="predicted"/>
<organism evidence="1 2">
    <name type="scientific">Melia azedarach</name>
    <name type="common">Chinaberry tree</name>
    <dbReference type="NCBI Taxonomy" id="155640"/>
    <lineage>
        <taxon>Eukaryota</taxon>
        <taxon>Viridiplantae</taxon>
        <taxon>Streptophyta</taxon>
        <taxon>Embryophyta</taxon>
        <taxon>Tracheophyta</taxon>
        <taxon>Spermatophyta</taxon>
        <taxon>Magnoliopsida</taxon>
        <taxon>eudicotyledons</taxon>
        <taxon>Gunneridae</taxon>
        <taxon>Pentapetalae</taxon>
        <taxon>rosids</taxon>
        <taxon>malvids</taxon>
        <taxon>Sapindales</taxon>
        <taxon>Meliaceae</taxon>
        <taxon>Melia</taxon>
    </lineage>
</organism>
<sequence length="96" mass="11028">MVPARSLVGGSEPWHFGFNYSDWAFQNAPFYVNDVLVFKYDPPSEIRTSTKCSLATGPVELSDVRPVKSQDDCKRYRWWRGGFRVCAEEVEALLFC</sequence>
<dbReference type="Proteomes" id="UP001164539">
    <property type="component" value="Chromosome 6"/>
</dbReference>
<accession>A0ACC1XY27</accession>
<reference evidence="1 2" key="1">
    <citation type="journal article" date="2023" name="Science">
        <title>Complex scaffold remodeling in plant triterpene biosynthesis.</title>
        <authorList>
            <person name="De La Pena R."/>
            <person name="Hodgson H."/>
            <person name="Liu J.C."/>
            <person name="Stephenson M.J."/>
            <person name="Martin A.C."/>
            <person name="Owen C."/>
            <person name="Harkess A."/>
            <person name="Leebens-Mack J."/>
            <person name="Jimenez L.E."/>
            <person name="Osbourn A."/>
            <person name="Sattely E.S."/>
        </authorList>
    </citation>
    <scope>NUCLEOTIDE SEQUENCE [LARGE SCALE GENOMIC DNA]</scope>
    <source>
        <strain evidence="2">cv. JPN11</strain>
        <tissue evidence="1">Leaf</tissue>
    </source>
</reference>
<gene>
    <name evidence="1" type="ORF">OWV82_011393</name>
</gene>
<evidence type="ECO:0000313" key="1">
    <source>
        <dbReference type="EMBL" id="KAJ4716365.1"/>
    </source>
</evidence>
<evidence type="ECO:0000313" key="2">
    <source>
        <dbReference type="Proteomes" id="UP001164539"/>
    </source>
</evidence>